<dbReference type="InterPro" id="IPR051790">
    <property type="entry name" value="Cytochrome_c-biogenesis_DsbD"/>
</dbReference>
<accession>A0A7W5C2W0</accession>
<protein>
    <submittedName>
        <fullName evidence="8">Cytochrome c-type biogenesis protein</fullName>
    </submittedName>
</protein>
<feature type="transmembrane region" description="Helical" evidence="6">
    <location>
        <begin position="82"/>
        <end position="104"/>
    </location>
</feature>
<sequence>MDYLLAFSAGLLSFLSPCVLPLIPVYLSYIIGSSLPEMDSGKAKLNAGAKSVFFIIGFSLVFIVLGVSVSSISKLFAGQMVLIRQVGGILIIIFGLHMIGLFKIKFLYAQKRFMPSAPANKTWNSFLLGMAFAAGWTPCIGPILSTILIYAGSMDTIEKGVLLLALYSLGMGLPFFLSALLVDRLTLYLKKLSRYIPAIHYQRLHPACDGHSRPNRQAGHDQPIVQHLWSIRRMHSTAVLGTENIVFLILAP</sequence>
<evidence type="ECO:0000256" key="5">
    <source>
        <dbReference type="ARBA" id="ARBA00023136"/>
    </source>
</evidence>
<keyword evidence="4 6" id="KW-1133">Transmembrane helix</keyword>
<reference evidence="8 9" key="1">
    <citation type="submission" date="2020-08" db="EMBL/GenBank/DDBJ databases">
        <title>Genomic Encyclopedia of Type Strains, Phase III (KMG-III): the genomes of soil and plant-associated and newly described type strains.</title>
        <authorList>
            <person name="Whitman W."/>
        </authorList>
    </citation>
    <scope>NUCLEOTIDE SEQUENCE [LARGE SCALE GENOMIC DNA]</scope>
    <source>
        <strain evidence="8 9">CECT 8234</strain>
    </source>
</reference>
<name>A0A7W5C2W0_9BACL</name>
<keyword evidence="9" id="KW-1185">Reference proteome</keyword>
<dbReference type="EMBL" id="JACHXW010000001">
    <property type="protein sequence ID" value="MBB3150081.1"/>
    <property type="molecule type" value="Genomic_DNA"/>
</dbReference>
<dbReference type="GO" id="GO:0016020">
    <property type="term" value="C:membrane"/>
    <property type="evidence" value="ECO:0007669"/>
    <property type="project" value="UniProtKB-SubCell"/>
</dbReference>
<dbReference type="PANTHER" id="PTHR31272">
    <property type="entry name" value="CYTOCHROME C-TYPE BIOGENESIS PROTEIN HI_1454-RELATED"/>
    <property type="match status" value="1"/>
</dbReference>
<comment type="similarity">
    <text evidence="2">Belongs to the DsbD family.</text>
</comment>
<evidence type="ECO:0000256" key="3">
    <source>
        <dbReference type="ARBA" id="ARBA00022692"/>
    </source>
</evidence>
<comment type="subcellular location">
    <subcellularLocation>
        <location evidence="1">Membrane</location>
        <topology evidence="1">Multi-pass membrane protein</topology>
    </subcellularLocation>
</comment>
<dbReference type="Proteomes" id="UP000518605">
    <property type="component" value="Unassembled WGS sequence"/>
</dbReference>
<evidence type="ECO:0000256" key="4">
    <source>
        <dbReference type="ARBA" id="ARBA00022989"/>
    </source>
</evidence>
<evidence type="ECO:0000256" key="2">
    <source>
        <dbReference type="ARBA" id="ARBA00006143"/>
    </source>
</evidence>
<evidence type="ECO:0000313" key="9">
    <source>
        <dbReference type="Proteomes" id="UP000518605"/>
    </source>
</evidence>
<dbReference type="InterPro" id="IPR003834">
    <property type="entry name" value="Cyt_c_assmbl_TM_dom"/>
</dbReference>
<dbReference type="AlphaFoldDB" id="A0A7W5C2W0"/>
<keyword evidence="3 6" id="KW-0812">Transmembrane</keyword>
<feature type="transmembrane region" description="Helical" evidence="6">
    <location>
        <begin position="125"/>
        <end position="150"/>
    </location>
</feature>
<evidence type="ECO:0000256" key="1">
    <source>
        <dbReference type="ARBA" id="ARBA00004141"/>
    </source>
</evidence>
<dbReference type="Pfam" id="PF02683">
    <property type="entry name" value="DsbD_TM"/>
    <property type="match status" value="1"/>
</dbReference>
<feature type="transmembrane region" description="Helical" evidence="6">
    <location>
        <begin position="52"/>
        <end position="76"/>
    </location>
</feature>
<evidence type="ECO:0000259" key="7">
    <source>
        <dbReference type="Pfam" id="PF02683"/>
    </source>
</evidence>
<evidence type="ECO:0000313" key="8">
    <source>
        <dbReference type="EMBL" id="MBB3150081.1"/>
    </source>
</evidence>
<evidence type="ECO:0000256" key="6">
    <source>
        <dbReference type="SAM" id="Phobius"/>
    </source>
</evidence>
<feature type="transmembrane region" description="Helical" evidence="6">
    <location>
        <begin position="162"/>
        <end position="182"/>
    </location>
</feature>
<proteinExistence type="inferred from homology"/>
<feature type="domain" description="Cytochrome C biogenesis protein transmembrane" evidence="7">
    <location>
        <begin position="5"/>
        <end position="182"/>
    </location>
</feature>
<dbReference type="RefSeq" id="WP_221226223.1">
    <property type="nucleotide sequence ID" value="NZ_CBCSLB010000001.1"/>
</dbReference>
<organism evidence="8 9">
    <name type="scientific">Paenibacillus endophyticus</name>
    <dbReference type="NCBI Taxonomy" id="1294268"/>
    <lineage>
        <taxon>Bacteria</taxon>
        <taxon>Bacillati</taxon>
        <taxon>Bacillota</taxon>
        <taxon>Bacilli</taxon>
        <taxon>Bacillales</taxon>
        <taxon>Paenibacillaceae</taxon>
        <taxon>Paenibacillus</taxon>
    </lineage>
</organism>
<keyword evidence="5 6" id="KW-0472">Membrane</keyword>
<gene>
    <name evidence="8" type="ORF">FHS16_000113</name>
</gene>
<dbReference type="GO" id="GO:0017004">
    <property type="term" value="P:cytochrome complex assembly"/>
    <property type="evidence" value="ECO:0007669"/>
    <property type="project" value="InterPro"/>
</dbReference>
<comment type="caution">
    <text evidence="8">The sequence shown here is derived from an EMBL/GenBank/DDBJ whole genome shotgun (WGS) entry which is preliminary data.</text>
</comment>
<dbReference type="PANTHER" id="PTHR31272:SF4">
    <property type="entry name" value="CYTOCHROME C-TYPE BIOGENESIS PROTEIN HI_1454-RELATED"/>
    <property type="match status" value="1"/>
</dbReference>
<feature type="transmembrane region" description="Helical" evidence="6">
    <location>
        <begin position="6"/>
        <end position="31"/>
    </location>
</feature>